<accession>A0A212JW22</accession>
<keyword evidence="11 18" id="KW-0560">Oxidoreductase</keyword>
<evidence type="ECO:0000256" key="9">
    <source>
        <dbReference type="ARBA" id="ARBA00022827"/>
    </source>
</evidence>
<dbReference type="Pfam" id="PF00310">
    <property type="entry name" value="GATase_2"/>
    <property type="match status" value="1"/>
</dbReference>
<dbReference type="Gene3D" id="3.20.20.70">
    <property type="entry name" value="Aldolase class I"/>
    <property type="match status" value="2"/>
</dbReference>
<dbReference type="GO" id="GO:0019676">
    <property type="term" value="P:ammonia assimilation cycle"/>
    <property type="evidence" value="ECO:0007669"/>
    <property type="project" value="TreeGrafter"/>
</dbReference>
<dbReference type="PROSITE" id="PS51278">
    <property type="entry name" value="GATASE_TYPE_2"/>
    <property type="match status" value="1"/>
</dbReference>
<dbReference type="Pfam" id="PF04898">
    <property type="entry name" value="Glu_syn_central"/>
    <property type="match status" value="1"/>
</dbReference>
<dbReference type="PANTHER" id="PTHR11938:SF133">
    <property type="entry name" value="GLUTAMATE SYNTHASE (NADH)"/>
    <property type="match status" value="1"/>
</dbReference>
<dbReference type="InterPro" id="IPR006982">
    <property type="entry name" value="Glu_synth_centr_N"/>
</dbReference>
<dbReference type="GO" id="GO:0016041">
    <property type="term" value="F:glutamate synthase (ferredoxin) activity"/>
    <property type="evidence" value="ECO:0007669"/>
    <property type="project" value="UniProtKB-EC"/>
</dbReference>
<keyword evidence="7" id="KW-0288">FMN</keyword>
<keyword evidence="8" id="KW-0479">Metal-binding</keyword>
<dbReference type="GO" id="GO:0046872">
    <property type="term" value="F:metal ion binding"/>
    <property type="evidence" value="ECO:0007669"/>
    <property type="project" value="UniProtKB-KW"/>
</dbReference>
<dbReference type="CDD" id="cd00713">
    <property type="entry name" value="GltS"/>
    <property type="match status" value="1"/>
</dbReference>
<dbReference type="CDD" id="cd02808">
    <property type="entry name" value="GltS_FMN"/>
    <property type="match status" value="1"/>
</dbReference>
<name>A0A212JW22_9DELT</name>
<evidence type="ECO:0000256" key="2">
    <source>
        <dbReference type="ARBA" id="ARBA00001927"/>
    </source>
</evidence>
<keyword evidence="6" id="KW-0285">Flavoprotein</keyword>
<sequence>MKNATRLYDPFEEHDACGVGFVARIDGRADHSLVEDAISALARMAHRGGAGHDPNQADGAGLLMPIPRLFMQRVWGALCAMPERYGLGHFFLPRDEKHRERAEEIVESSLRAHGLHPLAWRDTPLRTDTLPPAALESLPVIRQLLVDLSACTDEEMERRLYMARRQMETAVAKAMAFPRRDFHVASLSSRSVVYKGMLPGAQLAALYPDLADRDFMVHFAIFHERYSTNTTPAWRLAQPFRCLAHNGEINTLRSNQGAMTMREPLLASPLFGSMEHMLPVLDDTGSDSAMLDNAMELLIHGGRSLPHAAMMLVPEPYGKSFIMGDDKRAFYEYHAALMEPWDGPAALVFTDGYKQIGAVLDRNALRPSRYCVTKDGRFLLASEAGVLDIPAAQIAKRGRLQPRRMLLVDFARHRVVTDAECKGRVIYGKPYRHWMRQHGIQMSDLPQPPRGHEAGFAPLPMDRAKQLFGYVAEDLADIITPMAKDAQEPVASMGDDTPLAVLSNRPQLLFRYFKQRFAQVTNPPIDPLREELVMSLKGFLGRRHNLLEETPEHYAQLRLPHPVLLADDMARLRASEHPAVKTAELPMLFEKPALPQERHAAGDGLKKGLDDLFAAADAALQDGATILILSDRKADAGTAPIPSLLALSGLHHHLLRQKTRHACGIVVDSGEIREVMHVAQLLAFGAGGVHPRVALDIVTELAREGALGDVTPRIARDAYVTALKKGLLKTFARMGISTVRSFRGGQGFEALGLGQDLVQEYFTGTASRLDGIGLEHIARDTLTRHAAAFPETDAVEPITDGGTHRFRKGGERHLWSPEAVRALHKAVRENDYEAYKEYAACSDDQGDTPVTLRSLFTFAERTPVPLDEVEPEESIMTRFVGAAMSFGSISKEAHEAVAVAMNRVGAKSNCGEGGEDPERAILLPDGSDRRSHIRQLASGRFGVTATYLVQADEIQIKIAQGAKPGEGGQLPAHKVLPEIARVRRTIPGVTLISPPPHHDIYSIEDLAQLIFDLKCLHPKTRISVKLVAGAGVGTIATGVAKAGADTIIISGHDGGTGASPRTAIRHVGMPWELGLAEAQTALVQSGMRNRLTLQTDGQLRTGRDIAIAALMGAEEFGLGTCLLVSLGCCLLRVCHKGTCTMGIATQDEKLRAKFAGSPDHAERFVRFLARDLREHMAKLGFRAVDDMIGQSGGVLQAASAPIGSKVSLLCLAPLIAGNGHGVQRRTAPFTGRQDSPLDSAMLAALMPGIQAGQPTRFEGMIRNTDRAAGTRVAGEIARMAGDAGLTPGSVEILLNGTAGQSAGAFLTRGITLRIAGETNDYAGKGLSGGVLVVAPPKIVSVSGEDQAAVGNVALYGATSGEAYFAGSAGERFAVRNSGASAVVEGVGDHACEYMTGGVVVVLGSTGYNFAAGMSGGTAYVYDRSEQFQTRCNMDGIDFESVWRPDDVMLLRSLLTRHVRHTGSALAKSLLDDWQSVLPLFLKVTPIEYQRALDRMKLAEGPDVVSISATEEVYIR</sequence>
<evidence type="ECO:0000256" key="5">
    <source>
        <dbReference type="ARBA" id="ARBA00022605"/>
    </source>
</evidence>
<dbReference type="InterPro" id="IPR002932">
    <property type="entry name" value="Glu_synthdom"/>
</dbReference>
<dbReference type="SUPFAM" id="SSF69336">
    <property type="entry name" value="Alpha subunit of glutamate synthase, C-terminal domain"/>
    <property type="match status" value="1"/>
</dbReference>
<dbReference type="InterPro" id="IPR036485">
    <property type="entry name" value="Glu_synth_asu_C_sf"/>
</dbReference>
<evidence type="ECO:0000256" key="14">
    <source>
        <dbReference type="ARBA" id="ARBA00023164"/>
    </source>
</evidence>
<reference evidence="18" key="1">
    <citation type="submission" date="2016-04" db="EMBL/GenBank/DDBJ databases">
        <authorList>
            <person name="Evans L.H."/>
            <person name="Alamgir A."/>
            <person name="Owens N."/>
            <person name="Weber N.D."/>
            <person name="Virtaneva K."/>
            <person name="Barbian K."/>
            <person name="Babar A."/>
            <person name="Rosenke K."/>
        </authorList>
    </citation>
    <scope>NUCLEOTIDE SEQUENCE</scope>
    <source>
        <strain evidence="18">86</strain>
    </source>
</reference>
<gene>
    <name evidence="18" type="primary">gltB</name>
    <name evidence="18" type="ORF">KL86DPRO_20167</name>
</gene>
<feature type="domain" description="Glutamine amidotransferase type-2" evidence="17">
    <location>
        <begin position="17"/>
        <end position="411"/>
    </location>
</feature>
<dbReference type="PANTHER" id="PTHR11938">
    <property type="entry name" value="FAD NADPH DEHYDROGENASE/OXIDOREDUCTASE"/>
    <property type="match status" value="1"/>
</dbReference>
<keyword evidence="14" id="KW-0314">Glutamate biosynthesis</keyword>
<dbReference type="EMBL" id="FLUQ01000002">
    <property type="protein sequence ID" value="SBW03578.1"/>
    <property type="molecule type" value="Genomic_DNA"/>
</dbReference>
<evidence type="ECO:0000256" key="16">
    <source>
        <dbReference type="ARBA" id="ARBA00029440"/>
    </source>
</evidence>
<evidence type="ECO:0000256" key="7">
    <source>
        <dbReference type="ARBA" id="ARBA00022643"/>
    </source>
</evidence>
<dbReference type="Pfam" id="PF01493">
    <property type="entry name" value="GXGXG"/>
    <property type="match status" value="1"/>
</dbReference>
<dbReference type="CDD" id="cd00982">
    <property type="entry name" value="gltB_C"/>
    <property type="match status" value="1"/>
</dbReference>
<dbReference type="InterPro" id="IPR050711">
    <property type="entry name" value="ET-N_metabolism_enzyme"/>
</dbReference>
<dbReference type="GO" id="GO:0006537">
    <property type="term" value="P:glutamate biosynthetic process"/>
    <property type="evidence" value="ECO:0007669"/>
    <property type="project" value="UniProtKB-KW"/>
</dbReference>
<evidence type="ECO:0000256" key="1">
    <source>
        <dbReference type="ARBA" id="ARBA00001917"/>
    </source>
</evidence>
<proteinExistence type="inferred from homology"/>
<comment type="cofactor">
    <cofactor evidence="3">
        <name>FAD</name>
        <dbReference type="ChEBI" id="CHEBI:57692"/>
    </cofactor>
</comment>
<dbReference type="InterPro" id="IPR017932">
    <property type="entry name" value="GATase_2_dom"/>
</dbReference>
<dbReference type="Gene3D" id="2.160.20.60">
    <property type="entry name" value="Glutamate synthase, alpha subunit, C-terminal domain"/>
    <property type="match status" value="1"/>
</dbReference>
<dbReference type="InterPro" id="IPR013785">
    <property type="entry name" value="Aldolase_TIM"/>
</dbReference>
<evidence type="ECO:0000256" key="3">
    <source>
        <dbReference type="ARBA" id="ARBA00001974"/>
    </source>
</evidence>
<keyword evidence="15" id="KW-0003">3Fe-4S</keyword>
<keyword evidence="13" id="KW-0411">Iron-sulfur</keyword>
<dbReference type="InterPro" id="IPR029055">
    <property type="entry name" value="Ntn_hydrolases_N"/>
</dbReference>
<dbReference type="EC" id="1.4.7.1" evidence="18"/>
<dbReference type="SUPFAM" id="SSF51395">
    <property type="entry name" value="FMN-linked oxidoreductases"/>
    <property type="match status" value="1"/>
</dbReference>
<evidence type="ECO:0000256" key="6">
    <source>
        <dbReference type="ARBA" id="ARBA00022630"/>
    </source>
</evidence>
<dbReference type="InterPro" id="IPR002489">
    <property type="entry name" value="Glu_synth_asu_C"/>
</dbReference>
<keyword evidence="12" id="KW-0408">Iron</keyword>
<protein>
    <submittedName>
        <fullName evidence="18">Ferredoxin-dependent glutamate synthase 1</fullName>
        <ecNumber evidence="18">1.4.7.1</ecNumber>
    </submittedName>
</protein>
<comment type="pathway">
    <text evidence="16">Amino-acid biosynthesis.</text>
</comment>
<keyword evidence="10" id="KW-0315">Glutamine amidotransferase</keyword>
<dbReference type="NCBIfam" id="NF008730">
    <property type="entry name" value="PRK11750.1"/>
    <property type="match status" value="1"/>
</dbReference>
<dbReference type="GO" id="GO:0051538">
    <property type="term" value="F:3 iron, 4 sulfur cluster binding"/>
    <property type="evidence" value="ECO:0007669"/>
    <property type="project" value="UniProtKB-KW"/>
</dbReference>
<dbReference type="FunFam" id="2.160.20.60:FF:000001">
    <property type="entry name" value="Glutamate synthase, large subunit"/>
    <property type="match status" value="1"/>
</dbReference>
<evidence type="ECO:0000256" key="12">
    <source>
        <dbReference type="ARBA" id="ARBA00023004"/>
    </source>
</evidence>
<keyword evidence="5" id="KW-0028">Amino-acid biosynthesis</keyword>
<comment type="similarity">
    <text evidence="4">Belongs to the glutamate synthase family.</text>
</comment>
<comment type="cofactor">
    <cofactor evidence="2">
        <name>[3Fe-4S] cluster</name>
        <dbReference type="ChEBI" id="CHEBI:21137"/>
    </cofactor>
</comment>
<evidence type="ECO:0000256" key="10">
    <source>
        <dbReference type="ARBA" id="ARBA00022962"/>
    </source>
</evidence>
<dbReference type="Gene3D" id="3.60.20.10">
    <property type="entry name" value="Glutamine Phosphoribosylpyrophosphate, subunit 1, domain 1"/>
    <property type="match status" value="1"/>
</dbReference>
<keyword evidence="9" id="KW-0274">FAD</keyword>
<evidence type="ECO:0000256" key="8">
    <source>
        <dbReference type="ARBA" id="ARBA00022723"/>
    </source>
</evidence>
<evidence type="ECO:0000313" key="18">
    <source>
        <dbReference type="EMBL" id="SBW03578.1"/>
    </source>
</evidence>
<comment type="cofactor">
    <cofactor evidence="1">
        <name>FMN</name>
        <dbReference type="ChEBI" id="CHEBI:58210"/>
    </cofactor>
</comment>
<evidence type="ECO:0000256" key="13">
    <source>
        <dbReference type="ARBA" id="ARBA00023014"/>
    </source>
</evidence>
<evidence type="ECO:0000259" key="17">
    <source>
        <dbReference type="PROSITE" id="PS51278"/>
    </source>
</evidence>
<organism evidence="18">
    <name type="scientific">uncultured delta proteobacterium</name>
    <dbReference type="NCBI Taxonomy" id="34034"/>
    <lineage>
        <taxon>Bacteria</taxon>
        <taxon>Deltaproteobacteria</taxon>
        <taxon>environmental samples</taxon>
    </lineage>
</organism>
<evidence type="ECO:0000256" key="11">
    <source>
        <dbReference type="ARBA" id="ARBA00023002"/>
    </source>
</evidence>
<evidence type="ECO:0000256" key="15">
    <source>
        <dbReference type="ARBA" id="ARBA00023291"/>
    </source>
</evidence>
<evidence type="ECO:0000256" key="4">
    <source>
        <dbReference type="ARBA" id="ARBA00009716"/>
    </source>
</evidence>
<dbReference type="SUPFAM" id="SSF56235">
    <property type="entry name" value="N-terminal nucleophile aminohydrolases (Ntn hydrolases)"/>
    <property type="match status" value="1"/>
</dbReference>
<dbReference type="Pfam" id="PF01645">
    <property type="entry name" value="Glu_synthase"/>
    <property type="match status" value="1"/>
</dbReference>